<keyword evidence="4" id="KW-0336">GPI-anchor</keyword>
<evidence type="ECO:0000256" key="2">
    <source>
        <dbReference type="ARBA" id="ARBA00004609"/>
    </source>
</evidence>
<evidence type="ECO:0000256" key="5">
    <source>
        <dbReference type="ARBA" id="ARBA00023136"/>
    </source>
</evidence>
<comment type="subcellular location">
    <subcellularLocation>
        <location evidence="2">Cell membrane</location>
        <topology evidence="2">Lipid-anchor</topology>
        <topology evidence="2">GPI-anchor</topology>
    </subcellularLocation>
</comment>
<dbReference type="AlphaFoldDB" id="A0A1G4IBT6"/>
<dbReference type="EMBL" id="CZPT02001288">
    <property type="protein sequence ID" value="SCU69686.1"/>
    <property type="molecule type" value="Genomic_DNA"/>
</dbReference>
<sequence length="176" mass="19278">METVLGTDDTKLIKLWTEIGNDNIEEVTKSAGTTVKASTLTDDQRLLRTLSYYIIGSQAQVRSLQSDKEAAQESCRRGASNPEEACNAIGDSEAKKCNATENCHFDNSKAMGKKCTLKKEVKSELEKASQETGVKDGKTDCSSHQDQKSCEAVNTAAKPATCRWRKGKDNEPEPDK</sequence>
<dbReference type="GeneID" id="92375195"/>
<keyword evidence="7" id="KW-0449">Lipoprotein</keyword>
<evidence type="ECO:0000313" key="10">
    <source>
        <dbReference type="EMBL" id="SCU69686.1"/>
    </source>
</evidence>
<accession>A0A1G4IBT6</accession>
<keyword evidence="11" id="KW-1185">Reference proteome</keyword>
<keyword evidence="5" id="KW-0472">Membrane</keyword>
<dbReference type="GO" id="GO:0005886">
    <property type="term" value="C:plasma membrane"/>
    <property type="evidence" value="ECO:0007669"/>
    <property type="project" value="UniProtKB-SubCell"/>
</dbReference>
<dbReference type="RefSeq" id="XP_067080603.1">
    <property type="nucleotide sequence ID" value="XM_067224502.1"/>
</dbReference>
<reference evidence="10" key="1">
    <citation type="submission" date="2016-09" db="EMBL/GenBank/DDBJ databases">
        <authorList>
            <person name="Hebert L."/>
            <person name="Moumen B."/>
        </authorList>
    </citation>
    <scope>NUCLEOTIDE SEQUENCE [LARGE SCALE GENOMIC DNA]</scope>
    <source>
        <strain evidence="10">OVI</strain>
    </source>
</reference>
<keyword evidence="6" id="KW-0325">Glycoprotein</keyword>
<evidence type="ECO:0000256" key="3">
    <source>
        <dbReference type="ARBA" id="ARBA00022475"/>
    </source>
</evidence>
<dbReference type="Gene3D" id="1.10.470.10">
    <property type="entry name" value="Variant Surface Glycoprotein, subunit A, domain 2"/>
    <property type="match status" value="1"/>
</dbReference>
<feature type="domain" description="Trypanosome variant surface glycoprotein C-terminal" evidence="9">
    <location>
        <begin position="86"/>
        <end position="168"/>
    </location>
</feature>
<gene>
    <name evidence="10" type="ORF">TEOVI_000125500</name>
</gene>
<dbReference type="Proteomes" id="UP000195570">
    <property type="component" value="Unassembled WGS sequence"/>
</dbReference>
<dbReference type="InterPro" id="IPR019609">
    <property type="entry name" value="Variant_surf_glycoprt_trypan_C"/>
</dbReference>
<evidence type="ECO:0000256" key="6">
    <source>
        <dbReference type="ARBA" id="ARBA00023180"/>
    </source>
</evidence>
<evidence type="ECO:0000256" key="4">
    <source>
        <dbReference type="ARBA" id="ARBA00022622"/>
    </source>
</evidence>
<evidence type="ECO:0000256" key="8">
    <source>
        <dbReference type="SAM" id="MobiDB-lite"/>
    </source>
</evidence>
<dbReference type="SUPFAM" id="SSF58087">
    <property type="entry name" value="Variant surface glycoprotein (N-terminal domain)"/>
    <property type="match status" value="1"/>
</dbReference>
<evidence type="ECO:0000313" key="11">
    <source>
        <dbReference type="Proteomes" id="UP000195570"/>
    </source>
</evidence>
<organism evidence="10 11">
    <name type="scientific">Trypanosoma equiperdum</name>
    <dbReference type="NCBI Taxonomy" id="5694"/>
    <lineage>
        <taxon>Eukaryota</taxon>
        <taxon>Discoba</taxon>
        <taxon>Euglenozoa</taxon>
        <taxon>Kinetoplastea</taxon>
        <taxon>Metakinetoplastina</taxon>
        <taxon>Trypanosomatida</taxon>
        <taxon>Trypanosomatidae</taxon>
        <taxon>Trypanosoma</taxon>
    </lineage>
</organism>
<keyword evidence="3" id="KW-1003">Cell membrane</keyword>
<protein>
    <recommendedName>
        <fullName evidence="9">Trypanosome variant surface glycoprotein C-terminal domain-containing protein</fullName>
    </recommendedName>
</protein>
<name>A0A1G4IBT6_TRYEQ</name>
<feature type="compositionally biased region" description="Basic and acidic residues" evidence="8">
    <location>
        <begin position="167"/>
        <end position="176"/>
    </location>
</feature>
<dbReference type="VEuPathDB" id="TriTrypDB:TEOVI_000125500"/>
<dbReference type="Pfam" id="PF10659">
    <property type="entry name" value="Trypan_glycop_C"/>
    <property type="match status" value="1"/>
</dbReference>
<evidence type="ECO:0000259" key="9">
    <source>
        <dbReference type="Pfam" id="PF10659"/>
    </source>
</evidence>
<comment type="caution">
    <text evidence="10">The sequence shown here is derived from an EMBL/GenBank/DDBJ whole genome shotgun (WGS) entry which is preliminary data.</text>
</comment>
<comment type="function">
    <text evidence="1">VSG forms a coat on the surface of the parasite. The trypanosome evades the immune response of the host by expressing a series of antigenically distinct VSGs from an estimated 1000 VSG genes.</text>
</comment>
<feature type="compositionally biased region" description="Basic and acidic residues" evidence="8">
    <location>
        <begin position="125"/>
        <end position="149"/>
    </location>
</feature>
<proteinExistence type="predicted"/>
<dbReference type="GO" id="GO:0098552">
    <property type="term" value="C:side of membrane"/>
    <property type="evidence" value="ECO:0007669"/>
    <property type="project" value="UniProtKB-KW"/>
</dbReference>
<feature type="region of interest" description="Disordered" evidence="8">
    <location>
        <begin position="125"/>
        <end position="176"/>
    </location>
</feature>
<evidence type="ECO:0000256" key="1">
    <source>
        <dbReference type="ARBA" id="ARBA00002523"/>
    </source>
</evidence>
<evidence type="ECO:0000256" key="7">
    <source>
        <dbReference type="ARBA" id="ARBA00023288"/>
    </source>
</evidence>